<name>A0A370XEB7_9GAMM</name>
<evidence type="ECO:0000256" key="17">
    <source>
        <dbReference type="ARBA" id="ARBA00025094"/>
    </source>
</evidence>
<dbReference type="Gene3D" id="3.40.50.80">
    <property type="entry name" value="Nucleotide-binding domain of ferredoxin-NADP reductase (FNR) module"/>
    <property type="match status" value="1"/>
</dbReference>
<evidence type="ECO:0000256" key="9">
    <source>
        <dbReference type="ARBA" id="ARBA00022621"/>
    </source>
</evidence>
<evidence type="ECO:0000256" key="6">
    <source>
        <dbReference type="ARBA" id="ARBA00014637"/>
    </source>
</evidence>
<dbReference type="InterPro" id="IPR017927">
    <property type="entry name" value="FAD-bd_FR_type"/>
</dbReference>
<keyword evidence="12" id="KW-0274">FAD</keyword>
<comment type="catalytic activity">
    <reaction evidence="21">
        <text>2 nitric oxide + NADH + 2 O2 = 2 nitrate + NAD(+) + H(+)</text>
        <dbReference type="Rhea" id="RHEA:19469"/>
        <dbReference type="ChEBI" id="CHEBI:15378"/>
        <dbReference type="ChEBI" id="CHEBI:15379"/>
        <dbReference type="ChEBI" id="CHEBI:16480"/>
        <dbReference type="ChEBI" id="CHEBI:17632"/>
        <dbReference type="ChEBI" id="CHEBI:57540"/>
        <dbReference type="ChEBI" id="CHEBI:57945"/>
        <dbReference type="EC" id="1.14.12.17"/>
    </reaction>
</comment>
<keyword evidence="14 26" id="KW-0560">Oxidoreductase</keyword>
<dbReference type="AlphaFoldDB" id="A0A370XEB7"/>
<dbReference type="SUPFAM" id="SSF52343">
    <property type="entry name" value="Ferredoxin reductase-like, C-terminal NADP-linked domain"/>
    <property type="match status" value="1"/>
</dbReference>
<evidence type="ECO:0000256" key="20">
    <source>
        <dbReference type="ARBA" id="ARBA00033187"/>
    </source>
</evidence>
<comment type="similarity">
    <text evidence="3">In the C-terminal section; belongs to the flavoprotein pyridine nucleotide cytochrome reductase family.</text>
</comment>
<evidence type="ECO:0000256" key="21">
    <source>
        <dbReference type="ARBA" id="ARBA00048649"/>
    </source>
</evidence>
<dbReference type="FunFam" id="2.40.30.10:FF:000034">
    <property type="entry name" value="Flavohemoprotein"/>
    <property type="match status" value="1"/>
</dbReference>
<dbReference type="FunFam" id="1.10.490.10:FF:000003">
    <property type="entry name" value="Flavohemoprotein"/>
    <property type="match status" value="1"/>
</dbReference>
<dbReference type="GO" id="GO:0008941">
    <property type="term" value="F:nitric oxide dioxygenase NAD(P)H activity"/>
    <property type="evidence" value="ECO:0007669"/>
    <property type="project" value="UniProtKB-EC"/>
</dbReference>
<protein>
    <recommendedName>
        <fullName evidence="6">Flavohemoprotein</fullName>
        <ecNumber evidence="5">1.14.12.17</ecNumber>
    </recommendedName>
    <alternativeName>
        <fullName evidence="19">Flavohemoglobin</fullName>
    </alternativeName>
    <alternativeName>
        <fullName evidence="18">Hemoglobin-like protein</fullName>
    </alternativeName>
    <alternativeName>
        <fullName evidence="20">Nitric oxide dioxygenase</fullName>
    </alternativeName>
</protein>
<keyword evidence="13" id="KW-0521">NADP</keyword>
<dbReference type="OrthoDB" id="9801223at2"/>
<comment type="cofactor">
    <cofactor evidence="2">
        <name>FAD</name>
        <dbReference type="ChEBI" id="CHEBI:57692"/>
    </cofactor>
</comment>
<dbReference type="PRINTS" id="PR00410">
    <property type="entry name" value="PHEHYDRXLASE"/>
</dbReference>
<evidence type="ECO:0000256" key="12">
    <source>
        <dbReference type="ARBA" id="ARBA00022827"/>
    </source>
</evidence>
<keyword evidence="27" id="KW-1185">Reference proteome</keyword>
<comment type="caution">
    <text evidence="26">The sequence shown here is derived from an EMBL/GenBank/DDBJ whole genome shotgun (WGS) entry which is preliminary data.</text>
</comment>
<keyword evidence="23" id="KW-0813">Transport</keyword>
<keyword evidence="15" id="KW-0408">Iron</keyword>
<evidence type="ECO:0000256" key="13">
    <source>
        <dbReference type="ARBA" id="ARBA00022857"/>
    </source>
</evidence>
<dbReference type="CDD" id="cd06184">
    <property type="entry name" value="flavohem_like_fad_nad_binding"/>
    <property type="match status" value="1"/>
</dbReference>
<dbReference type="GO" id="GO:0009636">
    <property type="term" value="P:response to toxic substance"/>
    <property type="evidence" value="ECO:0007669"/>
    <property type="project" value="UniProtKB-KW"/>
</dbReference>
<evidence type="ECO:0000256" key="14">
    <source>
        <dbReference type="ARBA" id="ARBA00023002"/>
    </source>
</evidence>
<dbReference type="Proteomes" id="UP000255334">
    <property type="component" value="Unassembled WGS sequence"/>
</dbReference>
<keyword evidence="11" id="KW-0479">Metal-binding</keyword>
<gene>
    <name evidence="26" type="ORF">DWU99_05630</name>
</gene>
<dbReference type="InterPro" id="IPR009050">
    <property type="entry name" value="Globin-like_sf"/>
</dbReference>
<evidence type="ECO:0000256" key="2">
    <source>
        <dbReference type="ARBA" id="ARBA00001974"/>
    </source>
</evidence>
<keyword evidence="8 23" id="KW-0349">Heme</keyword>
<dbReference type="InterPro" id="IPR000971">
    <property type="entry name" value="Globin"/>
</dbReference>
<dbReference type="Gene3D" id="2.40.30.10">
    <property type="entry name" value="Translation factors"/>
    <property type="match status" value="1"/>
</dbReference>
<evidence type="ECO:0000256" key="19">
    <source>
        <dbReference type="ARBA" id="ARBA00030929"/>
    </source>
</evidence>
<dbReference type="RefSeq" id="WP_115476978.1">
    <property type="nucleotide sequence ID" value="NZ_QRBF01000001.1"/>
</dbReference>
<evidence type="ECO:0000259" key="25">
    <source>
        <dbReference type="PROSITE" id="PS51384"/>
    </source>
</evidence>
<dbReference type="CDD" id="cd14779">
    <property type="entry name" value="FHP_Ae-globin-like"/>
    <property type="match status" value="1"/>
</dbReference>
<evidence type="ECO:0000256" key="16">
    <source>
        <dbReference type="ARBA" id="ARBA00023027"/>
    </source>
</evidence>
<dbReference type="GO" id="GO:0071500">
    <property type="term" value="P:cellular response to nitrosative stress"/>
    <property type="evidence" value="ECO:0007669"/>
    <property type="project" value="TreeGrafter"/>
</dbReference>
<dbReference type="GO" id="GO:0046210">
    <property type="term" value="P:nitric oxide catabolic process"/>
    <property type="evidence" value="ECO:0007669"/>
    <property type="project" value="TreeGrafter"/>
</dbReference>
<dbReference type="Pfam" id="PF00175">
    <property type="entry name" value="NAD_binding_1"/>
    <property type="match status" value="1"/>
</dbReference>
<dbReference type="InterPro" id="IPR001433">
    <property type="entry name" value="OxRdtase_FAD/NAD-bd"/>
</dbReference>
<accession>A0A370XEB7</accession>
<dbReference type="Gene3D" id="1.10.490.10">
    <property type="entry name" value="Globins"/>
    <property type="match status" value="1"/>
</dbReference>
<keyword evidence="9 23" id="KW-0561">Oxygen transport</keyword>
<evidence type="ECO:0000256" key="23">
    <source>
        <dbReference type="RuleBase" id="RU000356"/>
    </source>
</evidence>
<dbReference type="Pfam" id="PF00042">
    <property type="entry name" value="Globin"/>
    <property type="match status" value="1"/>
</dbReference>
<evidence type="ECO:0000256" key="15">
    <source>
        <dbReference type="ARBA" id="ARBA00023004"/>
    </source>
</evidence>
<evidence type="ECO:0000259" key="24">
    <source>
        <dbReference type="PROSITE" id="PS01033"/>
    </source>
</evidence>
<evidence type="ECO:0000256" key="7">
    <source>
        <dbReference type="ARBA" id="ARBA00022575"/>
    </source>
</evidence>
<dbReference type="InterPro" id="IPR017938">
    <property type="entry name" value="Riboflavin_synthase-like_b-brl"/>
</dbReference>
<keyword evidence="16" id="KW-0520">NAD</keyword>
<dbReference type="PANTHER" id="PTHR43396">
    <property type="entry name" value="FLAVOHEMOPROTEIN"/>
    <property type="match status" value="1"/>
</dbReference>
<evidence type="ECO:0000256" key="1">
    <source>
        <dbReference type="ARBA" id="ARBA00001970"/>
    </source>
</evidence>
<dbReference type="FunFam" id="3.40.50.80:FF:000010">
    <property type="entry name" value="Flavohemoprotein"/>
    <property type="match status" value="1"/>
</dbReference>
<organism evidence="26 27">
    <name type="scientific">Dyella psychrodurans</name>
    <dbReference type="NCBI Taxonomy" id="1927960"/>
    <lineage>
        <taxon>Bacteria</taxon>
        <taxon>Pseudomonadati</taxon>
        <taxon>Pseudomonadota</taxon>
        <taxon>Gammaproteobacteria</taxon>
        <taxon>Lysobacterales</taxon>
        <taxon>Rhodanobacteraceae</taxon>
        <taxon>Dyella</taxon>
    </lineage>
</organism>
<feature type="domain" description="Globin" evidence="24">
    <location>
        <begin position="1"/>
        <end position="138"/>
    </location>
</feature>
<dbReference type="SUPFAM" id="SSF46458">
    <property type="entry name" value="Globin-like"/>
    <property type="match status" value="1"/>
</dbReference>
<dbReference type="GO" id="GO:0071949">
    <property type="term" value="F:FAD binding"/>
    <property type="evidence" value="ECO:0007669"/>
    <property type="project" value="TreeGrafter"/>
</dbReference>
<dbReference type="GO" id="GO:0046872">
    <property type="term" value="F:metal ion binding"/>
    <property type="evidence" value="ECO:0007669"/>
    <property type="project" value="UniProtKB-KW"/>
</dbReference>
<dbReference type="SUPFAM" id="SSF63380">
    <property type="entry name" value="Riboflavin synthase domain-like"/>
    <property type="match status" value="1"/>
</dbReference>
<evidence type="ECO:0000313" key="26">
    <source>
        <dbReference type="EMBL" id="RDS86709.1"/>
    </source>
</evidence>
<reference evidence="26 27" key="1">
    <citation type="submission" date="2018-07" db="EMBL/GenBank/DDBJ databases">
        <title>Dyella monticola sp. nov. and Dyella psychrodurans sp. nov. isolated from monsoon evergreen broad-leaved forest soil of Dinghu Mountain, China.</title>
        <authorList>
            <person name="Gao Z."/>
            <person name="Qiu L."/>
        </authorList>
    </citation>
    <scope>NUCLEOTIDE SEQUENCE [LARGE SCALE GENOMIC DNA]</scope>
    <source>
        <strain evidence="26 27">4MSK11</strain>
    </source>
</reference>
<dbReference type="InterPro" id="IPR012292">
    <property type="entry name" value="Globin/Proto"/>
</dbReference>
<evidence type="ECO:0000256" key="10">
    <source>
        <dbReference type="ARBA" id="ARBA00022630"/>
    </source>
</evidence>
<comment type="similarity">
    <text evidence="4">Belongs to the globin family. Two-domain flavohemoproteins subfamily.</text>
</comment>
<proteinExistence type="inferred from homology"/>
<dbReference type="NCBIfam" id="NF009805">
    <property type="entry name" value="PRK13289.1"/>
    <property type="match status" value="1"/>
</dbReference>
<evidence type="ECO:0000256" key="5">
    <source>
        <dbReference type="ARBA" id="ARBA00012229"/>
    </source>
</evidence>
<evidence type="ECO:0000256" key="22">
    <source>
        <dbReference type="ARBA" id="ARBA00049433"/>
    </source>
</evidence>
<evidence type="ECO:0000256" key="8">
    <source>
        <dbReference type="ARBA" id="ARBA00022617"/>
    </source>
</evidence>
<dbReference type="GO" id="GO:0005344">
    <property type="term" value="F:oxygen carrier activity"/>
    <property type="evidence" value="ECO:0007669"/>
    <property type="project" value="UniProtKB-KW"/>
</dbReference>
<keyword evidence="7" id="KW-0216">Detoxification</keyword>
<evidence type="ECO:0000256" key="18">
    <source>
        <dbReference type="ARBA" id="ARBA00030024"/>
    </source>
</evidence>
<evidence type="ECO:0000256" key="4">
    <source>
        <dbReference type="ARBA" id="ARBA00008414"/>
    </source>
</evidence>
<dbReference type="GO" id="GO:0020037">
    <property type="term" value="F:heme binding"/>
    <property type="evidence" value="ECO:0007669"/>
    <property type="project" value="InterPro"/>
</dbReference>
<dbReference type="GO" id="GO:0019825">
    <property type="term" value="F:oxygen binding"/>
    <property type="evidence" value="ECO:0007669"/>
    <property type="project" value="InterPro"/>
</dbReference>
<dbReference type="EC" id="1.14.12.17" evidence="5"/>
<evidence type="ECO:0000256" key="11">
    <source>
        <dbReference type="ARBA" id="ARBA00022723"/>
    </source>
</evidence>
<comment type="function">
    <text evidence="17">Is involved in NO detoxification in an aerobic process, termed nitric oxide dioxygenase (NOD) reaction that utilizes O(2) and NAD(P)H to convert NO to nitrate, which protects the bacterium from various noxious nitrogen compounds. Therefore, plays a central role in the inducible response to nitrosative stress.</text>
</comment>
<comment type="catalytic activity">
    <reaction evidence="22">
        <text>2 nitric oxide + NADPH + 2 O2 = 2 nitrate + NADP(+) + H(+)</text>
        <dbReference type="Rhea" id="RHEA:19465"/>
        <dbReference type="ChEBI" id="CHEBI:15378"/>
        <dbReference type="ChEBI" id="CHEBI:15379"/>
        <dbReference type="ChEBI" id="CHEBI:16480"/>
        <dbReference type="ChEBI" id="CHEBI:17632"/>
        <dbReference type="ChEBI" id="CHEBI:57783"/>
        <dbReference type="ChEBI" id="CHEBI:58349"/>
        <dbReference type="EC" id="1.14.12.17"/>
    </reaction>
</comment>
<dbReference type="EMBL" id="QRBF01000001">
    <property type="protein sequence ID" value="RDS86709.1"/>
    <property type="molecule type" value="Genomic_DNA"/>
</dbReference>
<evidence type="ECO:0000256" key="3">
    <source>
        <dbReference type="ARBA" id="ARBA00006401"/>
    </source>
</evidence>
<feature type="domain" description="FAD-binding FR-type" evidence="25">
    <location>
        <begin position="152"/>
        <end position="262"/>
    </location>
</feature>
<sequence length="402" mass="44058">MLSQIQREIVKSCVPALKAHGLDLTKNFYARMFEANPELKHLFNMSHQATGEQQQALALAVLGYAENIDDVSVLAPVIQVITAKHASMGIRAEHYPIVGRHLLAAIADVMGSAATESVLEAWAAAYGQLADMLIEAEQALYTHAATTPGGWTGWRPFQVTRTVRESTEIVSFYLKPTDAGSLPPFLPGQFVSVRIIDAMGMTHIRQYSLSDAPHHDHLRLTVKRQDAGKDAPAGQVSTTLHANVLEGDILELSFPQGHFVVDQDKDTPVVLLSGGVGITPMLGFLAHIAKEQPERSIHFAHAARNRHVHAMNDWLRAMQTRHEALEVEVYYEEIGECDVMGEHYDRQGRIDAGKIAAKEHLVDADYYVCGPRGFMAAQIAALKEAGVSDSNIHAEFFGASLS</sequence>
<comment type="cofactor">
    <cofactor evidence="1">
        <name>heme b</name>
        <dbReference type="ChEBI" id="CHEBI:60344"/>
    </cofactor>
</comment>
<dbReference type="PANTHER" id="PTHR43396:SF3">
    <property type="entry name" value="FLAVOHEMOPROTEIN"/>
    <property type="match status" value="1"/>
</dbReference>
<evidence type="ECO:0000313" key="27">
    <source>
        <dbReference type="Proteomes" id="UP000255334"/>
    </source>
</evidence>
<keyword evidence="10" id="KW-0285">Flavoprotein</keyword>
<dbReference type="PROSITE" id="PS51384">
    <property type="entry name" value="FAD_FR"/>
    <property type="match status" value="1"/>
</dbReference>
<dbReference type="InterPro" id="IPR039261">
    <property type="entry name" value="FNR_nucleotide-bd"/>
</dbReference>
<dbReference type="PROSITE" id="PS01033">
    <property type="entry name" value="GLOBIN"/>
    <property type="match status" value="1"/>
</dbReference>